<accession>A0AAV2A0F4</accession>
<dbReference type="SUPFAM" id="SSF101576">
    <property type="entry name" value="Supernatant protein factor (SPF), C-terminal domain"/>
    <property type="match status" value="1"/>
</dbReference>
<dbReference type="InterPro" id="IPR036598">
    <property type="entry name" value="GOLD_dom_sf"/>
</dbReference>
<organism evidence="1 2">
    <name type="scientific">Larinioides sclopetarius</name>
    <dbReference type="NCBI Taxonomy" id="280406"/>
    <lineage>
        <taxon>Eukaryota</taxon>
        <taxon>Metazoa</taxon>
        <taxon>Ecdysozoa</taxon>
        <taxon>Arthropoda</taxon>
        <taxon>Chelicerata</taxon>
        <taxon>Arachnida</taxon>
        <taxon>Araneae</taxon>
        <taxon>Araneomorphae</taxon>
        <taxon>Entelegynae</taxon>
        <taxon>Araneoidea</taxon>
        <taxon>Araneidae</taxon>
        <taxon>Larinioides</taxon>
    </lineage>
</organism>
<dbReference type="AlphaFoldDB" id="A0AAV2A0F4"/>
<protein>
    <submittedName>
        <fullName evidence="1">Uncharacterized protein</fullName>
    </submittedName>
</protein>
<reference evidence="1 2" key="1">
    <citation type="submission" date="2024-04" db="EMBL/GenBank/DDBJ databases">
        <authorList>
            <person name="Rising A."/>
            <person name="Reimegard J."/>
            <person name="Sonavane S."/>
            <person name="Akerstrom W."/>
            <person name="Nylinder S."/>
            <person name="Hedman E."/>
            <person name="Kallberg Y."/>
        </authorList>
    </citation>
    <scope>NUCLEOTIDE SEQUENCE [LARGE SCALE GENOMIC DNA]</scope>
</reference>
<comment type="caution">
    <text evidence="1">The sequence shown here is derived from an EMBL/GenBank/DDBJ whole genome shotgun (WGS) entry which is preliminary data.</text>
</comment>
<dbReference type="Proteomes" id="UP001497382">
    <property type="component" value="Unassembled WGS sequence"/>
</dbReference>
<sequence>MHTTILFREFGSDLNNPDIPPSDVYLDENKEESNVRVVSPGAKLQIHMSPFDQYCNLPWAGIYIFKFDNSYSWINGRNLIFRFQIIAPDS</sequence>
<evidence type="ECO:0000313" key="2">
    <source>
        <dbReference type="Proteomes" id="UP001497382"/>
    </source>
</evidence>
<name>A0AAV2A0F4_9ARAC</name>
<gene>
    <name evidence="1" type="ORF">LARSCL_LOCUS9228</name>
</gene>
<keyword evidence="2" id="KW-1185">Reference proteome</keyword>
<evidence type="ECO:0000313" key="1">
    <source>
        <dbReference type="EMBL" id="CAL1277448.1"/>
    </source>
</evidence>
<dbReference type="Gene3D" id="2.60.120.680">
    <property type="entry name" value="GOLD domain"/>
    <property type="match status" value="1"/>
</dbReference>
<dbReference type="EMBL" id="CAXIEN010000102">
    <property type="protein sequence ID" value="CAL1277448.1"/>
    <property type="molecule type" value="Genomic_DNA"/>
</dbReference>
<proteinExistence type="predicted"/>